<organism evidence="1 2">
    <name type="scientific">Runella rosea</name>
    <dbReference type="NCBI Taxonomy" id="2259595"/>
    <lineage>
        <taxon>Bacteria</taxon>
        <taxon>Pseudomonadati</taxon>
        <taxon>Bacteroidota</taxon>
        <taxon>Cytophagia</taxon>
        <taxon>Cytophagales</taxon>
        <taxon>Spirosomataceae</taxon>
        <taxon>Runella</taxon>
    </lineage>
</organism>
<gene>
    <name evidence="1" type="ORF">DR864_25415</name>
</gene>
<sequence length="404" mass="46971">MPKNKRAAYRTGYLNYFGKKIRKKRIKQEDLLRFGKSMSTEAQAMDSKNYQLFFVKDLADFPDGTLFELENQLYSHAQISKAANEKRQEIADWEYETKGYLLPDRGDGAQAILAEEKVIVCAPFSQNFSPLKGRIQITKTTTKSLRFPDAPAPSNVPVGILTRNQVSVFQNIHFQRLLIELNSEPFEIEQISVLNKVKGLETECYYAPNPKKENGKWIISCEFSHIMFGFYEVQVQFTNGWYYSIDLIKHFPEEVKEKYPFSDQFSAISGQRAVFTPIPEIGFDVSKYDLSNHSNAVMSTNELGFSDELLNDAMELSIEWGENYRKPIYERLHKKYPEINAETAEKIQKHCREAESYIYALGERELNSEISEADIVPLAQRKYPWVKAKHWYRLKNIAMFYARK</sequence>
<keyword evidence="2" id="KW-1185">Reference proteome</keyword>
<evidence type="ECO:0000313" key="1">
    <source>
        <dbReference type="EMBL" id="AXE20834.1"/>
    </source>
</evidence>
<accession>A0A344TQB3</accession>
<reference evidence="1 2" key="1">
    <citation type="submission" date="2018-07" db="EMBL/GenBank/DDBJ databases">
        <title>Genome sequencing of Runella.</title>
        <authorList>
            <person name="Baek M.-G."/>
            <person name="Yi H."/>
        </authorList>
    </citation>
    <scope>NUCLEOTIDE SEQUENCE [LARGE SCALE GENOMIC DNA]</scope>
    <source>
        <strain evidence="1 2">HYN0085</strain>
    </source>
</reference>
<dbReference type="KEGG" id="run:DR864_25415"/>
<evidence type="ECO:0000313" key="2">
    <source>
        <dbReference type="Proteomes" id="UP000251993"/>
    </source>
</evidence>
<dbReference type="RefSeq" id="WP_114069595.1">
    <property type="nucleotide sequence ID" value="NZ_CP030850.1"/>
</dbReference>
<name>A0A344TQB3_9BACT</name>
<dbReference type="EMBL" id="CP030850">
    <property type="protein sequence ID" value="AXE20834.1"/>
    <property type="molecule type" value="Genomic_DNA"/>
</dbReference>
<dbReference type="AlphaFoldDB" id="A0A344TQB3"/>
<protein>
    <submittedName>
        <fullName evidence="1">Uncharacterized protein</fullName>
    </submittedName>
</protein>
<dbReference type="Proteomes" id="UP000251993">
    <property type="component" value="Chromosome"/>
</dbReference>
<dbReference type="OrthoDB" id="1261489at2"/>
<proteinExistence type="predicted"/>